<dbReference type="GO" id="GO:0003723">
    <property type="term" value="F:RNA binding"/>
    <property type="evidence" value="ECO:0007669"/>
    <property type="project" value="UniProtKB-UniRule"/>
</dbReference>
<feature type="binding site" evidence="7">
    <location>
        <position position="105"/>
    </location>
    <ligand>
        <name>S-adenosyl-L-methionine</name>
        <dbReference type="ChEBI" id="CHEBI:59789"/>
    </ligand>
</feature>
<dbReference type="EMBL" id="LFWA01000015">
    <property type="protein sequence ID" value="KTW27235.1"/>
    <property type="molecule type" value="Genomic_DNA"/>
</dbReference>
<dbReference type="GO" id="GO:0006391">
    <property type="term" value="P:transcription initiation at mitochondrial promoter"/>
    <property type="evidence" value="ECO:0007669"/>
    <property type="project" value="TreeGrafter"/>
</dbReference>
<dbReference type="AlphaFoldDB" id="A0A0W4ZFT6"/>
<dbReference type="Proteomes" id="UP000053447">
    <property type="component" value="Unassembled WGS sequence"/>
</dbReference>
<dbReference type="eggNOG" id="ENOG502QY7G">
    <property type="taxonomic scope" value="Eukaryota"/>
</dbReference>
<comment type="caution">
    <text evidence="7">Lacks conserved residue(s) required for the propagation of feature annotation.</text>
</comment>
<organism evidence="9 10">
    <name type="scientific">Pneumocystis jirovecii (strain RU7)</name>
    <name type="common">Human pneumocystis pneumonia agent</name>
    <dbReference type="NCBI Taxonomy" id="1408657"/>
    <lineage>
        <taxon>Eukaryota</taxon>
        <taxon>Fungi</taxon>
        <taxon>Dikarya</taxon>
        <taxon>Ascomycota</taxon>
        <taxon>Taphrinomycotina</taxon>
        <taxon>Pneumocystomycetes</taxon>
        <taxon>Pneumocystaceae</taxon>
        <taxon>Pneumocystis</taxon>
    </lineage>
</organism>
<dbReference type="GO" id="GO:0005759">
    <property type="term" value="C:mitochondrial matrix"/>
    <property type="evidence" value="ECO:0007669"/>
    <property type="project" value="TreeGrafter"/>
</dbReference>
<comment type="similarity">
    <text evidence="7 8">Belongs to the class I-like SAM-binding methyltransferase superfamily. rRNA adenine N(6)-methyltransferase family.</text>
</comment>
<dbReference type="VEuPathDB" id="FungiDB:T551_03229"/>
<gene>
    <name evidence="9" type="ORF">T551_03229</name>
</gene>
<dbReference type="PROSITE" id="PS51689">
    <property type="entry name" value="SAM_RNA_A_N6_MT"/>
    <property type="match status" value="1"/>
</dbReference>
<dbReference type="GO" id="GO:0034245">
    <property type="term" value="C:mitochondrial DNA-directed RNA polymerase complex"/>
    <property type="evidence" value="ECO:0007669"/>
    <property type="project" value="TreeGrafter"/>
</dbReference>
<dbReference type="PANTHER" id="PTHR11727">
    <property type="entry name" value="DIMETHYLADENOSINE TRANSFERASE"/>
    <property type="match status" value="1"/>
</dbReference>
<evidence type="ECO:0000313" key="10">
    <source>
        <dbReference type="Proteomes" id="UP000053447"/>
    </source>
</evidence>
<dbReference type="EC" id="2.1.1.-" evidence="8"/>
<dbReference type="STRING" id="1408657.A0A0W4ZFT6"/>
<dbReference type="Gene3D" id="1.10.8.100">
    <property type="entry name" value="Ribosomal RNA adenine dimethylase-like, domain 2"/>
    <property type="match status" value="1"/>
</dbReference>
<evidence type="ECO:0000256" key="3">
    <source>
        <dbReference type="ARBA" id="ARBA00022679"/>
    </source>
</evidence>
<dbReference type="GO" id="GO:0000179">
    <property type="term" value="F:rRNA (adenine-N6,N6-)-dimethyltransferase activity"/>
    <property type="evidence" value="ECO:0007669"/>
    <property type="project" value="UniProtKB-UniRule"/>
</dbReference>
<dbReference type="OrthoDB" id="16079at2759"/>
<keyword evidence="3 7" id="KW-0808">Transferase</keyword>
<feature type="binding site" evidence="7">
    <location>
        <position position="73"/>
    </location>
    <ligand>
        <name>S-adenosyl-L-methionine</name>
        <dbReference type="ChEBI" id="CHEBI:59789"/>
    </ligand>
</feature>
<dbReference type="PANTHER" id="PTHR11727:SF17">
    <property type="entry name" value="DIMETHYLADENOSINE TRANSFERASE 1, MITOCHONDRIAL"/>
    <property type="match status" value="1"/>
</dbReference>
<keyword evidence="10" id="KW-1185">Reference proteome</keyword>
<dbReference type="SUPFAM" id="SSF53335">
    <property type="entry name" value="S-adenosyl-L-methionine-dependent methyltransferases"/>
    <property type="match status" value="1"/>
</dbReference>
<dbReference type="InterPro" id="IPR023165">
    <property type="entry name" value="rRNA_Ade_diMease-like_C"/>
</dbReference>
<dbReference type="GO" id="GO:0034246">
    <property type="term" value="F:mitochondrial transcription factor activity"/>
    <property type="evidence" value="ECO:0007669"/>
    <property type="project" value="TreeGrafter"/>
</dbReference>
<comment type="caution">
    <text evidence="9">The sequence shown here is derived from an EMBL/GenBank/DDBJ whole genome shotgun (WGS) entry which is preliminary data.</text>
</comment>
<keyword evidence="4 7" id="KW-0949">S-adenosyl-L-methionine</keyword>
<reference evidence="10" key="1">
    <citation type="journal article" date="2016" name="Nat. Commun.">
        <title>Genome analysis of three Pneumocystis species reveals adaptation mechanisms to life exclusively in mammalian hosts.</title>
        <authorList>
            <person name="Ma L."/>
            <person name="Chen Z."/>
            <person name="Huang D.W."/>
            <person name="Kutty G."/>
            <person name="Ishihara M."/>
            <person name="Wang H."/>
            <person name="Abouelleil A."/>
            <person name="Bishop L."/>
            <person name="Davey E."/>
            <person name="Deng R."/>
            <person name="Deng X."/>
            <person name="Fan L."/>
            <person name="Fantoni G."/>
            <person name="Fitzgerald M."/>
            <person name="Gogineni E."/>
            <person name="Goldberg J.M."/>
            <person name="Handley G."/>
            <person name="Hu X."/>
            <person name="Huber C."/>
            <person name="Jiao X."/>
            <person name="Jones K."/>
            <person name="Levin J.Z."/>
            <person name="Liu Y."/>
            <person name="Macdonald P."/>
            <person name="Melnikov A."/>
            <person name="Raley C."/>
            <person name="Sassi M."/>
            <person name="Sherman B.T."/>
            <person name="Song X."/>
            <person name="Sykes S."/>
            <person name="Tran B."/>
            <person name="Walsh L."/>
            <person name="Xia Y."/>
            <person name="Yang J."/>
            <person name="Young S."/>
            <person name="Zeng Q."/>
            <person name="Zheng X."/>
            <person name="Stephens R."/>
            <person name="Nusbaum C."/>
            <person name="Birren B.W."/>
            <person name="Azadi P."/>
            <person name="Lempicki R.A."/>
            <person name="Cuomo C.A."/>
            <person name="Kovacs J.A."/>
        </authorList>
    </citation>
    <scope>NUCLEOTIDE SEQUENCE [LARGE SCALE GENOMIC DNA]</scope>
    <source>
        <strain evidence="10">RU7</strain>
    </source>
</reference>
<evidence type="ECO:0000256" key="6">
    <source>
        <dbReference type="ARBA" id="ARBA00024915"/>
    </source>
</evidence>
<evidence type="ECO:0000256" key="4">
    <source>
        <dbReference type="ARBA" id="ARBA00022691"/>
    </source>
</evidence>
<protein>
    <recommendedName>
        <fullName evidence="8">rRNA adenine N(6)-methyltransferase</fullName>
        <ecNumber evidence="8">2.1.1.-</ecNumber>
    </recommendedName>
</protein>
<keyword evidence="5 7" id="KW-0694">RNA-binding</keyword>
<dbReference type="Gene3D" id="3.40.50.150">
    <property type="entry name" value="Vaccinia Virus protein VP39"/>
    <property type="match status" value="1"/>
</dbReference>
<name>A0A0W4ZFT6_PNEJ7</name>
<proteinExistence type="inferred from homology"/>
<evidence type="ECO:0000256" key="5">
    <source>
        <dbReference type="ARBA" id="ARBA00022884"/>
    </source>
</evidence>
<evidence type="ECO:0000256" key="1">
    <source>
        <dbReference type="ARBA" id="ARBA00004173"/>
    </source>
</evidence>
<evidence type="ECO:0000313" key="9">
    <source>
        <dbReference type="EMBL" id="KTW27235.1"/>
    </source>
</evidence>
<comment type="function">
    <text evidence="6">Mitochondrial transcription factor that confers selective promoter recognition on the core subunit of the yeast mitochondrial RNA polymerase. Interacts with DNA in a non-specific manner.</text>
</comment>
<evidence type="ECO:0000256" key="7">
    <source>
        <dbReference type="PROSITE-ProRule" id="PRU01026"/>
    </source>
</evidence>
<sequence length="340" mass="38939">MTTLTLKSFLQKSLHKTWRNSVLINPVIAERAVNTLELNTYHDATIIEMSPGPGMMTQALLKKIRPKHYILMEPNKTFHPILDVESLDSKIREKAPNQIILTELDGFLWSSYSKLITQELFKPPCQSMDQIHTSLLFMAHLPYGSLGEQLLVQFFTARFDEIWIHQYGRIRMLLWVTTPLAKRLLAIPGKQGRCRLSVICESVADCRIIVGNNDFLGLQPTLKTVSNDFIREKDLILIEVIPLSKIPIKSSLEIFDYVVKHLFALRKTPLIKALGTLGPGADVLAKELSLELLEKKIDEMTREDFDEIAQLFDKWPFRPKILFDQWIDNKEGSSNIIGDI</sequence>
<keyword evidence="2 7" id="KW-0489">Methyltransferase</keyword>
<comment type="subcellular location">
    <subcellularLocation>
        <location evidence="1">Mitochondrion</location>
    </subcellularLocation>
</comment>
<feature type="binding site" evidence="7">
    <location>
        <position position="23"/>
    </location>
    <ligand>
        <name>S-adenosyl-L-methionine</name>
        <dbReference type="ChEBI" id="CHEBI:59789"/>
    </ligand>
</feature>
<evidence type="ECO:0000256" key="8">
    <source>
        <dbReference type="RuleBase" id="RU362106"/>
    </source>
</evidence>
<dbReference type="InterPro" id="IPR029063">
    <property type="entry name" value="SAM-dependent_MTases_sf"/>
</dbReference>
<dbReference type="Pfam" id="PF00398">
    <property type="entry name" value="RrnaAD"/>
    <property type="match status" value="1"/>
</dbReference>
<dbReference type="RefSeq" id="XP_018228391.1">
    <property type="nucleotide sequence ID" value="XM_018375492.1"/>
</dbReference>
<dbReference type="GeneID" id="28941747"/>
<dbReference type="InterPro" id="IPR001737">
    <property type="entry name" value="KsgA/Erm"/>
</dbReference>
<accession>A0A0W4ZFT6</accession>
<keyword evidence="8" id="KW-0698">rRNA processing</keyword>
<evidence type="ECO:0000256" key="2">
    <source>
        <dbReference type="ARBA" id="ARBA00022603"/>
    </source>
</evidence>